<dbReference type="RefSeq" id="WP_186886623.1">
    <property type="nucleotide sequence ID" value="NZ_JACONZ010000001.1"/>
</dbReference>
<accession>A0A923I6X4</accession>
<keyword evidence="2" id="KW-1185">Reference proteome</keyword>
<evidence type="ECO:0008006" key="3">
    <source>
        <dbReference type="Google" id="ProtNLM"/>
    </source>
</evidence>
<name>A0A923I6X4_9FIRM</name>
<protein>
    <recommendedName>
        <fullName evidence="3">Hydroxylamine reductase</fullName>
    </recommendedName>
</protein>
<organism evidence="1 2">
    <name type="scientific">Anaerofilum hominis</name>
    <dbReference type="NCBI Taxonomy" id="2763016"/>
    <lineage>
        <taxon>Bacteria</taxon>
        <taxon>Bacillati</taxon>
        <taxon>Bacillota</taxon>
        <taxon>Clostridia</taxon>
        <taxon>Eubacteriales</taxon>
        <taxon>Oscillospiraceae</taxon>
        <taxon>Anaerofilum</taxon>
    </lineage>
</organism>
<dbReference type="AlphaFoldDB" id="A0A923I6X4"/>
<evidence type="ECO:0000313" key="2">
    <source>
        <dbReference type="Proteomes" id="UP000659630"/>
    </source>
</evidence>
<dbReference type="EMBL" id="JACONZ010000001">
    <property type="protein sequence ID" value="MBC5580259.1"/>
    <property type="molecule type" value="Genomic_DNA"/>
</dbReference>
<sequence length="166" mass="17698">MNTEKNARFALEDQLTGVLIALARAAENETPPASAHRAMLSGLAYEFAAGDAGSLEKAVAAVRAEKSRLAPMCAACTAACGRTAEYGLRDLLAEPDARIRALKLSLLFSLQGLARCVRAARSDGLPQQATLAFFYRGLFALGYPFSPQQLQALIEEGGQLALQQLE</sequence>
<gene>
    <name evidence="1" type="ORF">H8S23_01945</name>
</gene>
<evidence type="ECO:0000313" key="1">
    <source>
        <dbReference type="EMBL" id="MBC5580259.1"/>
    </source>
</evidence>
<dbReference type="Proteomes" id="UP000659630">
    <property type="component" value="Unassembled WGS sequence"/>
</dbReference>
<reference evidence="1" key="1">
    <citation type="submission" date="2020-08" db="EMBL/GenBank/DDBJ databases">
        <title>Genome public.</title>
        <authorList>
            <person name="Liu C."/>
            <person name="Sun Q."/>
        </authorList>
    </citation>
    <scope>NUCLEOTIDE SEQUENCE</scope>
    <source>
        <strain evidence="1">BX8</strain>
    </source>
</reference>
<comment type="caution">
    <text evidence="1">The sequence shown here is derived from an EMBL/GenBank/DDBJ whole genome shotgun (WGS) entry which is preliminary data.</text>
</comment>
<proteinExistence type="predicted"/>